<name>A0A7W1XD11_9BACL</name>
<feature type="domain" description="AMP-dependent synthetase/ligase" evidence="3">
    <location>
        <begin position="6"/>
        <end position="360"/>
    </location>
</feature>
<dbReference type="Gene3D" id="3.40.50.12780">
    <property type="entry name" value="N-terminal domain of ligase-like"/>
    <property type="match status" value="1"/>
</dbReference>
<proteinExistence type="inferred from homology"/>
<dbReference type="InterPro" id="IPR000873">
    <property type="entry name" value="AMP-dep_synth/lig_dom"/>
</dbReference>
<dbReference type="InterPro" id="IPR050237">
    <property type="entry name" value="ATP-dep_AMP-bd_enzyme"/>
</dbReference>
<comment type="caution">
    <text evidence="5">The sequence shown here is derived from an EMBL/GenBank/DDBJ whole genome shotgun (WGS) entry which is preliminary data.</text>
</comment>
<evidence type="ECO:0000256" key="1">
    <source>
        <dbReference type="ARBA" id="ARBA00006432"/>
    </source>
</evidence>
<dbReference type="InterPro" id="IPR025110">
    <property type="entry name" value="AMP-bd_C"/>
</dbReference>
<dbReference type="PROSITE" id="PS00455">
    <property type="entry name" value="AMP_BINDING"/>
    <property type="match status" value="1"/>
</dbReference>
<dbReference type="OrthoDB" id="9757771at2"/>
<dbReference type="GO" id="GO:0016878">
    <property type="term" value="F:acid-thiol ligase activity"/>
    <property type="evidence" value="ECO:0007669"/>
    <property type="project" value="UniProtKB-ARBA"/>
</dbReference>
<dbReference type="Pfam" id="PF13193">
    <property type="entry name" value="AMP-binding_C"/>
    <property type="match status" value="1"/>
</dbReference>
<dbReference type="SUPFAM" id="SSF56801">
    <property type="entry name" value="Acetyl-CoA synthetase-like"/>
    <property type="match status" value="1"/>
</dbReference>
<dbReference type="Proteomes" id="UP000530514">
    <property type="component" value="Unassembled WGS sequence"/>
</dbReference>
<evidence type="ECO:0000313" key="6">
    <source>
        <dbReference type="Proteomes" id="UP000530514"/>
    </source>
</evidence>
<dbReference type="Pfam" id="PF00501">
    <property type="entry name" value="AMP-binding"/>
    <property type="match status" value="1"/>
</dbReference>
<dbReference type="PANTHER" id="PTHR43767">
    <property type="entry name" value="LONG-CHAIN-FATTY-ACID--COA LIGASE"/>
    <property type="match status" value="1"/>
</dbReference>
<evidence type="ECO:0000256" key="2">
    <source>
        <dbReference type="ARBA" id="ARBA00022598"/>
    </source>
</evidence>
<evidence type="ECO:0000313" key="5">
    <source>
        <dbReference type="EMBL" id="MBA4544412.1"/>
    </source>
</evidence>
<feature type="domain" description="AMP-binding enzyme C-terminal" evidence="4">
    <location>
        <begin position="410"/>
        <end position="484"/>
    </location>
</feature>
<dbReference type="EMBL" id="JACEIP010000039">
    <property type="protein sequence ID" value="MBA4544412.1"/>
    <property type="molecule type" value="Genomic_DNA"/>
</dbReference>
<dbReference type="InterPro" id="IPR045851">
    <property type="entry name" value="AMP-bd_C_sf"/>
</dbReference>
<comment type="similarity">
    <text evidence="1">Belongs to the ATP-dependent AMP-binding enzyme family.</text>
</comment>
<evidence type="ECO:0000259" key="4">
    <source>
        <dbReference type="Pfam" id="PF13193"/>
    </source>
</evidence>
<dbReference type="PANTHER" id="PTHR43767:SF1">
    <property type="entry name" value="NONRIBOSOMAL PEPTIDE SYNTHASE PES1 (EUROFUNG)-RELATED"/>
    <property type="match status" value="1"/>
</dbReference>
<organism evidence="5 6">
    <name type="scientific">Thermoactinomyces daqus</name>
    <dbReference type="NCBI Taxonomy" id="1329516"/>
    <lineage>
        <taxon>Bacteria</taxon>
        <taxon>Bacillati</taxon>
        <taxon>Bacillota</taxon>
        <taxon>Bacilli</taxon>
        <taxon>Bacillales</taxon>
        <taxon>Thermoactinomycetaceae</taxon>
        <taxon>Thermoactinomyces</taxon>
    </lineage>
</organism>
<dbReference type="Gene3D" id="3.30.300.30">
    <property type="match status" value="1"/>
</dbReference>
<dbReference type="InterPro" id="IPR020845">
    <property type="entry name" value="AMP-binding_CS"/>
</dbReference>
<keyword evidence="6" id="KW-1185">Reference proteome</keyword>
<dbReference type="InterPro" id="IPR042099">
    <property type="entry name" value="ANL_N_sf"/>
</dbReference>
<protein>
    <submittedName>
        <fullName evidence="5">Acyl--CoA ligase</fullName>
    </submittedName>
</protein>
<gene>
    <name evidence="5" type="ORF">H1164_16325</name>
</gene>
<sequence>MDLFLKQRAADTPDLEALVGGGRRFTFREFNERVNQLAHYLREIGLQKGDRVAILCKNNHPFPTIALAAIKSGGIAVPLNWRLTAYEIEEIIKNCRPKALFYDEEFAPSLTLAKEAGIVGEFIPVGTGMETIPFFESIFENRPVDEPVVEISKDDPAYILFTSGSTGTPKGCVISHGGFYAYLKADKAQSAPGYRSLAVHPLFHMSSTLACIRSIYFGGATVFLSDDTPAKIWEMIEQEKINYMFGFPSLYTYMLEELKRHPRKIDSLKGVSAGGVKVPVSLIKQYMEIGIPMSQGYGSTEAWTVSRWSPEMGLDKAESVGKLYPNVEVKIVDPETGNPLPTGEVGEIVVKSPYLFKGYWQNPQATDEVLRDGWFHMGDAGYLDADGFLYVIGRYKDVIVYGGDNIYPAEIEKVLQAVDGVLEAAVVGIPDPFWGEVPRAFVVKSPDSPLTEEALTRVCKEKLAAYKVPQISFARSLPKSGTGKVLKHVLKEKAAALQ</sequence>
<reference evidence="5 6" key="1">
    <citation type="submission" date="2020-07" db="EMBL/GenBank/DDBJ databases">
        <authorList>
            <person name="Feng H."/>
        </authorList>
    </citation>
    <scope>NUCLEOTIDE SEQUENCE [LARGE SCALE GENOMIC DNA]</scope>
    <source>
        <strain evidence="6">s-11</strain>
    </source>
</reference>
<keyword evidence="2 5" id="KW-0436">Ligase</keyword>
<evidence type="ECO:0000259" key="3">
    <source>
        <dbReference type="Pfam" id="PF00501"/>
    </source>
</evidence>
<dbReference type="FunFam" id="3.30.300.30:FF:000008">
    <property type="entry name" value="2,3-dihydroxybenzoate-AMP ligase"/>
    <property type="match status" value="1"/>
</dbReference>
<dbReference type="AlphaFoldDB" id="A0A7W1XD11"/>
<accession>A0A7W1XD11</accession>